<organism evidence="1">
    <name type="scientific">Iconisemion striatum</name>
    <dbReference type="NCBI Taxonomy" id="60296"/>
    <lineage>
        <taxon>Eukaryota</taxon>
        <taxon>Metazoa</taxon>
        <taxon>Chordata</taxon>
        <taxon>Craniata</taxon>
        <taxon>Vertebrata</taxon>
        <taxon>Euteleostomi</taxon>
        <taxon>Actinopterygii</taxon>
        <taxon>Neopterygii</taxon>
        <taxon>Teleostei</taxon>
        <taxon>Neoteleostei</taxon>
        <taxon>Acanthomorphata</taxon>
        <taxon>Ovalentaria</taxon>
        <taxon>Atherinomorphae</taxon>
        <taxon>Cyprinodontiformes</taxon>
        <taxon>Nothobranchiidae</taxon>
        <taxon>Iconisemion</taxon>
    </lineage>
</organism>
<feature type="non-terminal residue" evidence="1">
    <location>
        <position position="1"/>
    </location>
</feature>
<name>A0A1A7WJB4_9TELE</name>
<reference evidence="1" key="1">
    <citation type="submission" date="2016-05" db="EMBL/GenBank/DDBJ databases">
        <authorList>
            <person name="Lavstsen T."/>
            <person name="Jespersen J.S."/>
        </authorList>
    </citation>
    <scope>NUCLEOTIDE SEQUENCE</scope>
    <source>
        <tissue evidence="1">Brain</tissue>
    </source>
</reference>
<sequence>QVSTLNKKRLTCTCALGYKASASLMEMKSCWTRVIMATTSKFRLSFTS</sequence>
<dbReference type="EMBL" id="HADW01004415">
    <property type="protein sequence ID" value="SBP05815.1"/>
    <property type="molecule type" value="Transcribed_RNA"/>
</dbReference>
<feature type="non-terminal residue" evidence="1">
    <location>
        <position position="48"/>
    </location>
</feature>
<dbReference type="AlphaFoldDB" id="A0A1A7WJB4"/>
<gene>
    <name evidence="1" type="primary">LOC100637732</name>
</gene>
<protein>
    <submittedName>
        <fullName evidence="1">Uncharacterized protein</fullName>
    </submittedName>
</protein>
<reference evidence="1" key="2">
    <citation type="submission" date="2016-06" db="EMBL/GenBank/DDBJ databases">
        <title>The genome of a short-lived fish provides insights into sex chromosome evolution and the genetic control of aging.</title>
        <authorList>
            <person name="Reichwald K."/>
            <person name="Felder M."/>
            <person name="Petzold A."/>
            <person name="Koch P."/>
            <person name="Groth M."/>
            <person name="Platzer M."/>
        </authorList>
    </citation>
    <scope>NUCLEOTIDE SEQUENCE</scope>
    <source>
        <tissue evidence="1">Brain</tissue>
    </source>
</reference>
<proteinExistence type="predicted"/>
<accession>A0A1A7WJB4</accession>
<evidence type="ECO:0000313" key="1">
    <source>
        <dbReference type="EMBL" id="SBP05815.1"/>
    </source>
</evidence>